<dbReference type="EMBL" id="MCFD01000001">
    <property type="protein sequence ID" value="ORX74080.1"/>
    <property type="molecule type" value="Genomic_DNA"/>
</dbReference>
<keyword evidence="1" id="KW-0597">Phosphoprotein</keyword>
<reference evidence="9 10" key="1">
    <citation type="submission" date="2016-07" db="EMBL/GenBank/DDBJ databases">
        <title>Pervasive Adenine N6-methylation of Active Genes in Fungi.</title>
        <authorList>
            <consortium name="DOE Joint Genome Institute"/>
            <person name="Mondo S.J."/>
            <person name="Dannebaum R.O."/>
            <person name="Kuo R.C."/>
            <person name="Labutti K."/>
            <person name="Haridas S."/>
            <person name="Kuo A."/>
            <person name="Salamov A."/>
            <person name="Ahrendt S.R."/>
            <person name="Lipzen A."/>
            <person name="Sullivan W."/>
            <person name="Andreopoulos W.B."/>
            <person name="Clum A."/>
            <person name="Lindquist E."/>
            <person name="Daum C."/>
            <person name="Ramamoorthy G.K."/>
            <person name="Gryganskyi A."/>
            <person name="Culley D."/>
            <person name="Magnuson J.K."/>
            <person name="James T.Y."/>
            <person name="O'Malley M.A."/>
            <person name="Stajich J.E."/>
            <person name="Spatafora J.W."/>
            <person name="Visel A."/>
            <person name="Grigoriev I.V."/>
        </authorList>
    </citation>
    <scope>NUCLEOTIDE SEQUENCE [LARGE SCALE GENOMIC DNA]</scope>
    <source>
        <strain evidence="9 10">ATCC 12442</strain>
    </source>
</reference>
<dbReference type="GO" id="GO:0003924">
    <property type="term" value="F:GTPase activity"/>
    <property type="evidence" value="ECO:0007669"/>
    <property type="project" value="InterPro"/>
</dbReference>
<gene>
    <name evidence="9" type="ORF">DL89DRAFT_9424</name>
</gene>
<dbReference type="PANTHER" id="PTHR45709:SF3">
    <property type="entry name" value="GUANINE NUCLEOTIDE-BINDING PROTEIN-LIKE 1"/>
    <property type="match status" value="1"/>
</dbReference>
<keyword evidence="9" id="KW-0378">Hydrolase</keyword>
<dbReference type="InterPro" id="IPR030378">
    <property type="entry name" value="G_CP_dom"/>
</dbReference>
<dbReference type="PANTHER" id="PTHR45709">
    <property type="entry name" value="LARGE SUBUNIT GTPASE 1 HOMOLOG-RELATED"/>
    <property type="match status" value="1"/>
</dbReference>
<keyword evidence="10" id="KW-1185">Reference proteome</keyword>
<feature type="transmembrane region" description="Helical" evidence="7">
    <location>
        <begin position="6"/>
        <end position="24"/>
    </location>
</feature>
<dbReference type="SUPFAM" id="SSF52540">
    <property type="entry name" value="P-loop containing nucleoside triphosphate hydrolases"/>
    <property type="match status" value="1"/>
</dbReference>
<dbReference type="STRING" id="61395.A0A1Y1WKI0"/>
<dbReference type="AlphaFoldDB" id="A0A1Y1WKI0"/>
<dbReference type="GeneID" id="63808929"/>
<dbReference type="OrthoDB" id="61815at2759"/>
<organism evidence="9 10">
    <name type="scientific">Linderina pennispora</name>
    <dbReference type="NCBI Taxonomy" id="61395"/>
    <lineage>
        <taxon>Eukaryota</taxon>
        <taxon>Fungi</taxon>
        <taxon>Fungi incertae sedis</taxon>
        <taxon>Zoopagomycota</taxon>
        <taxon>Kickxellomycotina</taxon>
        <taxon>Kickxellomycetes</taxon>
        <taxon>Kickxellales</taxon>
        <taxon>Kickxellaceae</taxon>
        <taxon>Linderina</taxon>
    </lineage>
</organism>
<dbReference type="GO" id="GO:0005525">
    <property type="term" value="F:GTP binding"/>
    <property type="evidence" value="ECO:0007669"/>
    <property type="project" value="UniProtKB-KW"/>
</dbReference>
<feature type="region of interest" description="Disordered" evidence="6">
    <location>
        <begin position="365"/>
        <end position="404"/>
    </location>
</feature>
<evidence type="ECO:0000256" key="5">
    <source>
        <dbReference type="ARBA" id="ARBA00039902"/>
    </source>
</evidence>
<keyword evidence="7" id="KW-0812">Transmembrane</keyword>
<dbReference type="InterPro" id="IPR043358">
    <property type="entry name" value="GNL1-like"/>
</dbReference>
<sequence>MQHAHHALAVFYASCILIANLIIARKSDDEKKGAWRRARKQARLLFPQFSLVMGNRKKPFSTKQKKAQIQAKRIRKRAQAEEDADAWDFNKQNLPDYTGKAVPAQPVAPSAAVRNALTAAAPSRSKLTSQFDKLTRQEIDANKKRSMLPLHRLSSQDGLTMSFADAYSADVDIPVRPPWSYELSREALERREEAYFDVWLQKIQKLKDMDTVSLYEKNLEVWRQLWRVVEISDILLLVVDIRHPVLHFPPSLYRYISETTGKPIVVVLNKTDLVAANTVKAWKRYFKEQFPSVTLTSFGCYRNSEEILNDTNVCDLKLRRKKPRKRVYDSSQVSDLLAACRHVCVAEKRDLVEWDSLIARYQPTSEAANELPGHESDSDSEEGDSDDEGEQGGSDAAEPSQSALAGHVETVSSKYVTLGLVGHPNVGKSTVINSIMGRTVVSASRTPGHTKHFQTIHVTPTLRLCDCPGLVFPCVIERPLQILAGLYNIAQVQEPFTCVQYLAERVPVERVLNLEKPEPTALAGDEWSAWAICEAFAVDRGYYTSKAARPDVYRAGKLSTISYRLLDRLFAVLVTKNREGEWMGICKSCPS</sequence>
<comment type="caution">
    <text evidence="9">The sequence shown here is derived from an EMBL/GenBank/DDBJ whole genome shotgun (WGS) entry which is preliminary data.</text>
</comment>
<proteinExistence type="predicted"/>
<evidence type="ECO:0000256" key="7">
    <source>
        <dbReference type="SAM" id="Phobius"/>
    </source>
</evidence>
<name>A0A1Y1WKI0_9FUNG</name>
<evidence type="ECO:0000256" key="4">
    <source>
        <dbReference type="ARBA" id="ARBA00037770"/>
    </source>
</evidence>
<keyword evidence="7" id="KW-1133">Transmembrane helix</keyword>
<accession>A0A1Y1WKI0</accession>
<dbReference type="PROSITE" id="PS51721">
    <property type="entry name" value="G_CP"/>
    <property type="match status" value="1"/>
</dbReference>
<evidence type="ECO:0000256" key="2">
    <source>
        <dbReference type="ARBA" id="ARBA00022741"/>
    </source>
</evidence>
<evidence type="ECO:0000313" key="10">
    <source>
        <dbReference type="Proteomes" id="UP000193922"/>
    </source>
</evidence>
<feature type="domain" description="CP-type G" evidence="8">
    <location>
        <begin position="222"/>
        <end position="473"/>
    </location>
</feature>
<keyword evidence="2" id="KW-0547">Nucleotide-binding</keyword>
<dbReference type="RefSeq" id="XP_040747291.1">
    <property type="nucleotide sequence ID" value="XM_040892281.1"/>
</dbReference>
<protein>
    <recommendedName>
        <fullName evidence="5">Guanine nucleotide-binding protein-like 1</fullName>
    </recommendedName>
</protein>
<dbReference type="CDD" id="cd01857">
    <property type="entry name" value="HSR1_MMR1"/>
    <property type="match status" value="1"/>
</dbReference>
<evidence type="ECO:0000256" key="3">
    <source>
        <dbReference type="ARBA" id="ARBA00023134"/>
    </source>
</evidence>
<dbReference type="Gene3D" id="3.40.50.300">
    <property type="entry name" value="P-loop containing nucleotide triphosphate hydrolases"/>
    <property type="match status" value="1"/>
</dbReference>
<dbReference type="Pfam" id="PF01926">
    <property type="entry name" value="MMR_HSR1"/>
    <property type="match status" value="1"/>
</dbReference>
<keyword evidence="7" id="KW-0472">Membrane</keyword>
<evidence type="ECO:0000259" key="8">
    <source>
        <dbReference type="PROSITE" id="PS51721"/>
    </source>
</evidence>
<evidence type="ECO:0000313" key="9">
    <source>
        <dbReference type="EMBL" id="ORX74080.1"/>
    </source>
</evidence>
<evidence type="ECO:0000256" key="1">
    <source>
        <dbReference type="ARBA" id="ARBA00022553"/>
    </source>
</evidence>
<dbReference type="InterPro" id="IPR027417">
    <property type="entry name" value="P-loop_NTPase"/>
</dbReference>
<evidence type="ECO:0000256" key="6">
    <source>
        <dbReference type="SAM" id="MobiDB-lite"/>
    </source>
</evidence>
<comment type="function">
    <text evidence="4">Possible regulatory or functional link with the histocompatibility cluster.</text>
</comment>
<feature type="compositionally biased region" description="Acidic residues" evidence="6">
    <location>
        <begin position="378"/>
        <end position="390"/>
    </location>
</feature>
<dbReference type="InterPro" id="IPR006073">
    <property type="entry name" value="GTP-bd"/>
</dbReference>
<keyword evidence="3" id="KW-0342">GTP-binding</keyword>
<dbReference type="Proteomes" id="UP000193922">
    <property type="component" value="Unassembled WGS sequence"/>
</dbReference>